<sequence>MSFKIRTIRDIPREELIAGGHNLCAGCTAGTIVRHLLKVAGRNTIVVTATGCVEVSTTPYPYTSWHVPWIHVAFENAAAVAAGIESGIKALARKGLVDSKERINVIALAGDGGTFDIGFQALSGMLERGHRVLYVVYDNEAYMNTGIQRSSATPPGAWTTTTPVGSRLRGEHRPKKSLIDIAIAHRIPYAASANPAYPVDMARKFEKGLSVEGPALVHVLMPCTTGWKFEPRYGIRIARLAVETGMWINWEYENGALRVTVKVPRRKPVEAYLRMQGRFSHLTKEEIEEIQRMVDLEVERVNKLVGETAIGPVVRDY</sequence>
<evidence type="ECO:0000256" key="4">
    <source>
        <dbReference type="ARBA" id="ARBA00048893"/>
    </source>
</evidence>
<evidence type="ECO:0000259" key="5">
    <source>
        <dbReference type="Pfam" id="PF02775"/>
    </source>
</evidence>
<protein>
    <recommendedName>
        <fullName evidence="2">2-oxoacid oxidoreductase (ferredoxin)</fullName>
        <ecNumber evidence="2">1.2.7.11</ecNumber>
    </recommendedName>
</protein>
<dbReference type="PANTHER" id="PTHR42897">
    <property type="entry name" value="PYRUVATE SYNTHASE SUBUNIT PORB"/>
    <property type="match status" value="1"/>
</dbReference>
<dbReference type="GO" id="GO:0030976">
    <property type="term" value="F:thiamine pyrophosphate binding"/>
    <property type="evidence" value="ECO:0007669"/>
    <property type="project" value="InterPro"/>
</dbReference>
<dbReference type="EMBL" id="DRZC01000055">
    <property type="protein sequence ID" value="HHQ80551.1"/>
    <property type="molecule type" value="Genomic_DNA"/>
</dbReference>
<dbReference type="Gene3D" id="3.40.50.970">
    <property type="match status" value="2"/>
</dbReference>
<dbReference type="InterPro" id="IPR011766">
    <property type="entry name" value="TPP_enzyme_TPP-bd"/>
</dbReference>
<comment type="subunit">
    <text evidence="1">Heterodimer composed of an alpha and a beta subunit.</text>
</comment>
<dbReference type="Pfam" id="PF02775">
    <property type="entry name" value="TPP_enzyme_C"/>
    <property type="match status" value="1"/>
</dbReference>
<name>A0A7J3ZKB0_9CREN</name>
<organism evidence="6">
    <name type="scientific">Fervidicoccus fontis</name>
    <dbReference type="NCBI Taxonomy" id="683846"/>
    <lineage>
        <taxon>Archaea</taxon>
        <taxon>Thermoproteota</taxon>
        <taxon>Thermoprotei</taxon>
        <taxon>Fervidicoccales</taxon>
        <taxon>Fervidicoccaceae</taxon>
        <taxon>Fervidicoccus</taxon>
    </lineage>
</organism>
<dbReference type="EC" id="1.2.7.11" evidence="2"/>
<evidence type="ECO:0000256" key="1">
    <source>
        <dbReference type="ARBA" id="ARBA00011631"/>
    </source>
</evidence>
<dbReference type="InterPro" id="IPR029061">
    <property type="entry name" value="THDP-binding"/>
</dbReference>
<dbReference type="SUPFAM" id="SSF52518">
    <property type="entry name" value="Thiamin diphosphate-binding fold (THDP-binding)"/>
    <property type="match status" value="1"/>
</dbReference>
<accession>A0A7J3ZKB0</accession>
<comment type="catalytic activity">
    <reaction evidence="4">
        <text>a 2-oxocarboxylate + 2 oxidized [2Fe-2S]-[ferredoxin] + CoA = an acyl-CoA + 2 reduced [2Fe-2S]-[ferredoxin] + CO2 + H(+)</text>
        <dbReference type="Rhea" id="RHEA:42316"/>
        <dbReference type="Rhea" id="RHEA-COMP:10000"/>
        <dbReference type="Rhea" id="RHEA-COMP:10001"/>
        <dbReference type="ChEBI" id="CHEBI:15378"/>
        <dbReference type="ChEBI" id="CHEBI:16526"/>
        <dbReference type="ChEBI" id="CHEBI:33737"/>
        <dbReference type="ChEBI" id="CHEBI:33738"/>
        <dbReference type="ChEBI" id="CHEBI:35179"/>
        <dbReference type="ChEBI" id="CHEBI:57287"/>
        <dbReference type="ChEBI" id="CHEBI:58342"/>
        <dbReference type="EC" id="1.2.7.11"/>
    </reaction>
</comment>
<evidence type="ECO:0000256" key="3">
    <source>
        <dbReference type="ARBA" id="ARBA00023002"/>
    </source>
</evidence>
<evidence type="ECO:0000313" key="6">
    <source>
        <dbReference type="EMBL" id="HHQ80551.1"/>
    </source>
</evidence>
<dbReference type="InterPro" id="IPR051479">
    <property type="entry name" value="PorB-like"/>
</dbReference>
<dbReference type="AlphaFoldDB" id="A0A7J3ZKB0"/>
<dbReference type="GO" id="GO:0019164">
    <property type="term" value="F:pyruvate synthase activity"/>
    <property type="evidence" value="ECO:0007669"/>
    <property type="project" value="UniProtKB-ARBA"/>
</dbReference>
<feature type="domain" description="Thiamine pyrophosphate enzyme TPP-binding" evidence="5">
    <location>
        <begin position="50"/>
        <end position="219"/>
    </location>
</feature>
<dbReference type="PANTHER" id="PTHR42897:SF2">
    <property type="entry name" value="PYRUVATE SYNTHASE SUBUNIT PORB"/>
    <property type="match status" value="1"/>
</dbReference>
<dbReference type="CDD" id="cd03376">
    <property type="entry name" value="TPP_PFOR_porB_like"/>
    <property type="match status" value="1"/>
</dbReference>
<dbReference type="GO" id="GO:0018491">
    <property type="term" value="F:2-oxobutyrate synthase activity"/>
    <property type="evidence" value="ECO:0007669"/>
    <property type="project" value="UniProtKB-ARBA"/>
</dbReference>
<comment type="caution">
    <text evidence="6">The sequence shown here is derived from an EMBL/GenBank/DDBJ whole genome shotgun (WGS) entry which is preliminary data.</text>
</comment>
<gene>
    <name evidence="6" type="ORF">ENM78_03755</name>
</gene>
<evidence type="ECO:0000256" key="2">
    <source>
        <dbReference type="ARBA" id="ARBA00012691"/>
    </source>
</evidence>
<keyword evidence="3" id="KW-0560">Oxidoreductase</keyword>
<reference evidence="6" key="1">
    <citation type="journal article" date="2020" name="mSystems">
        <title>Genome- and Community-Level Interaction Insights into Carbon Utilization and Element Cycling Functions of Hydrothermarchaeota in Hydrothermal Sediment.</title>
        <authorList>
            <person name="Zhou Z."/>
            <person name="Liu Y."/>
            <person name="Xu W."/>
            <person name="Pan J."/>
            <person name="Luo Z.H."/>
            <person name="Li M."/>
        </authorList>
    </citation>
    <scope>NUCLEOTIDE SEQUENCE [LARGE SCALE GENOMIC DNA]</scope>
    <source>
        <strain evidence="6">SpSt-1116</strain>
    </source>
</reference>
<proteinExistence type="predicted"/>
<keyword evidence="6" id="KW-0670">Pyruvate</keyword>